<dbReference type="PROSITE" id="PS01359">
    <property type="entry name" value="ZF_PHD_1"/>
    <property type="match status" value="1"/>
</dbReference>
<feature type="compositionally biased region" description="Polar residues" evidence="5">
    <location>
        <begin position="732"/>
        <end position="758"/>
    </location>
</feature>
<keyword evidence="8" id="KW-1185">Reference proteome</keyword>
<feature type="compositionally biased region" description="Basic and acidic residues" evidence="5">
    <location>
        <begin position="341"/>
        <end position="364"/>
    </location>
</feature>
<dbReference type="InterPro" id="IPR011011">
    <property type="entry name" value="Znf_FYVE_PHD"/>
</dbReference>
<dbReference type="Pfam" id="PF00628">
    <property type="entry name" value="PHD"/>
    <property type="match status" value="1"/>
</dbReference>
<dbReference type="PANTHER" id="PTHR14296:SF3">
    <property type="entry name" value="DIKAR, ISOFORM F"/>
    <property type="match status" value="1"/>
</dbReference>
<sequence length="952" mass="107796">MPRKRTRDEMEVSEPEEKKYEPSLLQRIRNMWEFATVMQFIFFFGKAIKIDEDFDIEDFESECLKPGYSEKLEEIGLTLLKWISSHRGLNYDIWDEYTRRQYLAKAPRLNPYGDEEEPKRFRDFDIFTKIRILHQLTIWTFWNPDRIREKMTEQPREIDQTEWRIEEFGYDRHDRLYYLLDDNRFYRRTEPPLPQAPKGKPKANSKKAIAARRRESKRRKLEAEAAAFAAAAAADGEEENEENTEETEIAEEENKLEPWEINTFGGFKWECLCITLADYQELCESFKKSKDPNEKALRERLIEEVIPIIEAAEERQRRKIERRERELLMMERMVGAKRSSRLADKHERERREAEQAEAEKKKQADLIAARREQEKQEKMEQERQYRMMTREQRIRDRELKRLLKEEELARDALEQKRIEEGEARGSDRALKQRIERNKKELEELEAGEDWTFDCSGCGKYGKNFDDGSHSISCERCNIWQHSKCLGISKSAAEKDDFHFICTDCRRKEEDAKRPKISLKFRVGASSSPVPPSPVPATSKAVAAEVPVEFAAQSPRQGAMTNGHQYSPSNQLASPSQRLPSAQMNGVHPQQRFGPTQQMSLGPAQYQLASTSPRQQQNFTMRPIQPYPSGLSTGAARSPPPPGQGNHPVFYNSTQHQNATGQRPLAPSPIPRHPLQNSSTQVVPNSGRLPSPVVNRPTISPTQGNMDVGPVAGIPQKAHQLHQQAANGVFSPANGSPSQPLGTPRPTSQDQPQPAQTPISRAPTYPLSGLSPKKQQTPGPLPPLPSASPQHSNPISSPPTSSSFQQTISPTANIEIITPSTTCYAVEKRAVSGTPILPPVENLRPSPEQLRHMSSTEPVPTPSKQSPPQAQVQAQARSQAHIQRRPDDELQAKKQANSEGGGVDGTTELVAVNENGVKATEGGSHVKANLGSKQDQRTDNAAVMSDVEMQDVK</sequence>
<dbReference type="eggNOG" id="KOG1472">
    <property type="taxonomic scope" value="Eukaryota"/>
</dbReference>
<dbReference type="PANTHER" id="PTHR14296">
    <property type="entry name" value="REMODELING AND SPACING FACTOR 1"/>
    <property type="match status" value="1"/>
</dbReference>
<evidence type="ECO:0000259" key="6">
    <source>
        <dbReference type="PROSITE" id="PS50016"/>
    </source>
</evidence>
<dbReference type="GO" id="GO:0000428">
    <property type="term" value="C:DNA-directed RNA polymerase complex"/>
    <property type="evidence" value="ECO:0007669"/>
    <property type="project" value="UniProtKB-KW"/>
</dbReference>
<feature type="compositionally biased region" description="Polar residues" evidence="5">
    <location>
        <begin position="553"/>
        <end position="583"/>
    </location>
</feature>
<keyword evidence="1" id="KW-0479">Metal-binding</keyword>
<dbReference type="Proteomes" id="UP000019471">
    <property type="component" value="Unassembled WGS sequence"/>
</dbReference>
<feature type="compositionally biased region" description="Acidic residues" evidence="5">
    <location>
        <begin position="235"/>
        <end position="251"/>
    </location>
</feature>
<feature type="region of interest" description="Disordered" evidence="5">
    <location>
        <begin position="189"/>
        <end position="255"/>
    </location>
</feature>
<feature type="compositionally biased region" description="Polar residues" evidence="5">
    <location>
        <begin position="674"/>
        <end position="683"/>
    </location>
</feature>
<accession>W9WUS7</accession>
<feature type="compositionally biased region" description="Low complexity" evidence="5">
    <location>
        <begin position="224"/>
        <end position="234"/>
    </location>
</feature>
<proteinExistence type="predicted"/>
<dbReference type="InterPro" id="IPR019786">
    <property type="entry name" value="Zinc_finger_PHD-type_CS"/>
</dbReference>
<organism evidence="7 8">
    <name type="scientific">Cladophialophora psammophila CBS 110553</name>
    <dbReference type="NCBI Taxonomy" id="1182543"/>
    <lineage>
        <taxon>Eukaryota</taxon>
        <taxon>Fungi</taxon>
        <taxon>Dikarya</taxon>
        <taxon>Ascomycota</taxon>
        <taxon>Pezizomycotina</taxon>
        <taxon>Eurotiomycetes</taxon>
        <taxon>Chaetothyriomycetidae</taxon>
        <taxon>Chaetothyriales</taxon>
        <taxon>Herpotrichiellaceae</taxon>
        <taxon>Cladophialophora</taxon>
    </lineage>
</organism>
<feature type="region of interest" description="Disordered" evidence="5">
    <location>
        <begin position="553"/>
        <end position="711"/>
    </location>
</feature>
<evidence type="ECO:0000256" key="1">
    <source>
        <dbReference type="ARBA" id="ARBA00022723"/>
    </source>
</evidence>
<feature type="region of interest" description="Disordered" evidence="5">
    <location>
        <begin position="727"/>
        <end position="805"/>
    </location>
</feature>
<dbReference type="GeneID" id="19190249"/>
<keyword evidence="3" id="KW-0862">Zinc</keyword>
<evidence type="ECO:0000256" key="4">
    <source>
        <dbReference type="PROSITE-ProRule" id="PRU00146"/>
    </source>
</evidence>
<dbReference type="RefSeq" id="XP_007744322.1">
    <property type="nucleotide sequence ID" value="XM_007746132.1"/>
</dbReference>
<feature type="compositionally biased region" description="Low complexity" evidence="5">
    <location>
        <begin position="786"/>
        <end position="805"/>
    </location>
</feature>
<dbReference type="InterPro" id="IPR013083">
    <property type="entry name" value="Znf_RING/FYVE/PHD"/>
</dbReference>
<keyword evidence="7" id="KW-0240">DNA-directed RNA polymerase</keyword>
<protein>
    <submittedName>
        <fullName evidence="7">DNA-directed RNA polymerase</fullName>
    </submittedName>
</protein>
<dbReference type="HOGENOM" id="CLU_015602_0_0_1"/>
<dbReference type="GO" id="GO:0006355">
    <property type="term" value="P:regulation of DNA-templated transcription"/>
    <property type="evidence" value="ECO:0007669"/>
    <property type="project" value="InterPro"/>
</dbReference>
<dbReference type="Gene3D" id="3.30.40.10">
    <property type="entry name" value="Zinc/RING finger domain, C3HC4 (zinc finger)"/>
    <property type="match status" value="1"/>
</dbReference>
<evidence type="ECO:0000313" key="7">
    <source>
        <dbReference type="EMBL" id="EXJ71723.1"/>
    </source>
</evidence>
<dbReference type="GO" id="GO:0008270">
    <property type="term" value="F:zinc ion binding"/>
    <property type="evidence" value="ECO:0007669"/>
    <property type="project" value="UniProtKB-KW"/>
</dbReference>
<feature type="domain" description="PHD-type" evidence="6">
    <location>
        <begin position="451"/>
        <end position="507"/>
    </location>
</feature>
<gene>
    <name evidence="7" type="ORF">A1O5_05532</name>
</gene>
<dbReference type="STRING" id="1182543.W9WUS7"/>
<evidence type="ECO:0000256" key="5">
    <source>
        <dbReference type="SAM" id="MobiDB-lite"/>
    </source>
</evidence>
<feature type="region of interest" description="Disordered" evidence="5">
    <location>
        <begin position="336"/>
        <end position="364"/>
    </location>
</feature>
<keyword evidence="2 4" id="KW-0863">Zinc-finger</keyword>
<name>W9WUS7_9EURO</name>
<feature type="compositionally biased region" description="Polar residues" evidence="5">
    <location>
        <begin position="650"/>
        <end position="660"/>
    </location>
</feature>
<keyword evidence="7" id="KW-0804">Transcription</keyword>
<feature type="compositionally biased region" description="Polar residues" evidence="5">
    <location>
        <begin position="606"/>
        <end position="619"/>
    </location>
</feature>
<dbReference type="InterPro" id="IPR019787">
    <property type="entry name" value="Znf_PHD-finger"/>
</dbReference>
<feature type="compositionally biased region" description="Low complexity" evidence="5">
    <location>
        <begin position="861"/>
        <end position="879"/>
    </location>
</feature>
<dbReference type="EMBL" id="AMGX01000007">
    <property type="protein sequence ID" value="EXJ71723.1"/>
    <property type="molecule type" value="Genomic_DNA"/>
</dbReference>
<feature type="compositionally biased region" description="Basic residues" evidence="5">
    <location>
        <begin position="199"/>
        <end position="220"/>
    </location>
</feature>
<feature type="region of interest" description="Disordered" evidence="5">
    <location>
        <begin position="834"/>
        <end position="952"/>
    </location>
</feature>
<dbReference type="OrthoDB" id="303107at2759"/>
<evidence type="ECO:0000313" key="8">
    <source>
        <dbReference type="Proteomes" id="UP000019471"/>
    </source>
</evidence>
<dbReference type="InterPro" id="IPR028938">
    <property type="entry name" value="Rsf1-like"/>
</dbReference>
<evidence type="ECO:0000256" key="3">
    <source>
        <dbReference type="ARBA" id="ARBA00022833"/>
    </source>
</evidence>
<dbReference type="SMART" id="SM00249">
    <property type="entry name" value="PHD"/>
    <property type="match status" value="1"/>
</dbReference>
<comment type="caution">
    <text evidence="7">The sequence shown here is derived from an EMBL/GenBank/DDBJ whole genome shotgun (WGS) entry which is preliminary data.</text>
</comment>
<dbReference type="PROSITE" id="PS50016">
    <property type="entry name" value="ZF_PHD_2"/>
    <property type="match status" value="1"/>
</dbReference>
<reference evidence="7 8" key="1">
    <citation type="submission" date="2013-03" db="EMBL/GenBank/DDBJ databases">
        <title>The Genome Sequence of Cladophialophora psammophila CBS 110553.</title>
        <authorList>
            <consortium name="The Broad Institute Genomics Platform"/>
            <person name="Cuomo C."/>
            <person name="de Hoog S."/>
            <person name="Gorbushina A."/>
            <person name="Walker B."/>
            <person name="Young S.K."/>
            <person name="Zeng Q."/>
            <person name="Gargeya S."/>
            <person name="Fitzgerald M."/>
            <person name="Haas B."/>
            <person name="Abouelleil A."/>
            <person name="Allen A.W."/>
            <person name="Alvarado L."/>
            <person name="Arachchi H.M."/>
            <person name="Berlin A.M."/>
            <person name="Chapman S.B."/>
            <person name="Gainer-Dewar J."/>
            <person name="Goldberg J."/>
            <person name="Griggs A."/>
            <person name="Gujja S."/>
            <person name="Hansen M."/>
            <person name="Howarth C."/>
            <person name="Imamovic A."/>
            <person name="Ireland A."/>
            <person name="Larimer J."/>
            <person name="McCowan C."/>
            <person name="Murphy C."/>
            <person name="Pearson M."/>
            <person name="Poon T.W."/>
            <person name="Priest M."/>
            <person name="Roberts A."/>
            <person name="Saif S."/>
            <person name="Shea T."/>
            <person name="Sisk P."/>
            <person name="Sykes S."/>
            <person name="Wortman J."/>
            <person name="Nusbaum C."/>
            <person name="Birren B."/>
        </authorList>
    </citation>
    <scope>NUCLEOTIDE SEQUENCE [LARGE SCALE GENOMIC DNA]</scope>
    <source>
        <strain evidence="7 8">CBS 110553</strain>
    </source>
</reference>
<dbReference type="AlphaFoldDB" id="W9WUS7"/>
<evidence type="ECO:0000256" key="2">
    <source>
        <dbReference type="ARBA" id="ARBA00022771"/>
    </source>
</evidence>
<dbReference type="InterPro" id="IPR001965">
    <property type="entry name" value="Znf_PHD"/>
</dbReference>
<dbReference type="SUPFAM" id="SSF57903">
    <property type="entry name" value="FYVE/PHD zinc finger"/>
    <property type="match status" value="1"/>
</dbReference>
<dbReference type="GO" id="GO:0031213">
    <property type="term" value="C:RSF complex"/>
    <property type="evidence" value="ECO:0007669"/>
    <property type="project" value="InterPro"/>
</dbReference>